<dbReference type="GO" id="GO:0019901">
    <property type="term" value="F:protein kinase binding"/>
    <property type="evidence" value="ECO:0007669"/>
    <property type="project" value="TreeGrafter"/>
</dbReference>
<accession>A0A5E4QCZ8</accession>
<name>A0A5E4QCZ8_9NEOP</name>
<evidence type="ECO:0000256" key="1">
    <source>
        <dbReference type="ARBA" id="ARBA00004370"/>
    </source>
</evidence>
<proteinExistence type="predicted"/>
<dbReference type="GO" id="GO:0031594">
    <property type="term" value="C:neuromuscular junction"/>
    <property type="evidence" value="ECO:0007669"/>
    <property type="project" value="TreeGrafter"/>
</dbReference>
<dbReference type="GO" id="GO:0016323">
    <property type="term" value="C:basolateral plasma membrane"/>
    <property type="evidence" value="ECO:0007669"/>
    <property type="project" value="TreeGrafter"/>
</dbReference>
<dbReference type="PANTHER" id="PTHR23119">
    <property type="entry name" value="DISCS LARGE"/>
    <property type="match status" value="1"/>
</dbReference>
<comment type="subcellular location">
    <subcellularLocation>
        <location evidence="1">Membrane</location>
    </subcellularLocation>
</comment>
<protein>
    <recommendedName>
        <fullName evidence="4">Guanylate kinase-like domain-containing protein</fullName>
    </recommendedName>
</protein>
<organism evidence="5 6">
    <name type="scientific">Leptidea sinapis</name>
    <dbReference type="NCBI Taxonomy" id="189913"/>
    <lineage>
        <taxon>Eukaryota</taxon>
        <taxon>Metazoa</taxon>
        <taxon>Ecdysozoa</taxon>
        <taxon>Arthropoda</taxon>
        <taxon>Hexapoda</taxon>
        <taxon>Insecta</taxon>
        <taxon>Pterygota</taxon>
        <taxon>Neoptera</taxon>
        <taxon>Endopterygota</taxon>
        <taxon>Lepidoptera</taxon>
        <taxon>Glossata</taxon>
        <taxon>Ditrysia</taxon>
        <taxon>Papilionoidea</taxon>
        <taxon>Pieridae</taxon>
        <taxon>Dismorphiinae</taxon>
        <taxon>Leptidea</taxon>
    </lineage>
</organism>
<evidence type="ECO:0000256" key="2">
    <source>
        <dbReference type="ARBA" id="ARBA00022737"/>
    </source>
</evidence>
<dbReference type="GO" id="GO:0099072">
    <property type="term" value="P:regulation of postsynaptic membrane neurotransmitter receptor levels"/>
    <property type="evidence" value="ECO:0007669"/>
    <property type="project" value="TreeGrafter"/>
</dbReference>
<keyword evidence="2" id="KW-0677">Repeat</keyword>
<evidence type="ECO:0000313" key="6">
    <source>
        <dbReference type="Proteomes" id="UP000324832"/>
    </source>
</evidence>
<sequence>MVNQKMARTKSLSCSVTHKRTRTPMGKHCILDVSGNAIKRLQVAQLYPIAIFIKPKSVESIMEMTKRMTEEQAKKTYDRALKMEQEFAEYFTAVVTGDTPEEIYAKVKAVIAAESGPTVWLPRREPL</sequence>
<dbReference type="InterPro" id="IPR050614">
    <property type="entry name" value="Synaptic_Scaffolding_LAP-MAGUK"/>
</dbReference>
<dbReference type="AlphaFoldDB" id="A0A5E4QCZ8"/>
<dbReference type="GO" id="GO:0097120">
    <property type="term" value="P:receptor localization to synapse"/>
    <property type="evidence" value="ECO:0007669"/>
    <property type="project" value="TreeGrafter"/>
</dbReference>
<dbReference type="PANTHER" id="PTHR23119:SF51">
    <property type="entry name" value="DISKS LARGE 1 TUMOR SUPPRESSOR PROTEIN"/>
    <property type="match status" value="1"/>
</dbReference>
<dbReference type="Gene3D" id="3.40.50.300">
    <property type="entry name" value="P-loop containing nucleotide triphosphate hydrolases"/>
    <property type="match status" value="1"/>
</dbReference>
<dbReference type="InterPro" id="IPR008144">
    <property type="entry name" value="Guanylate_kin-like_dom"/>
</dbReference>
<dbReference type="Proteomes" id="UP000324832">
    <property type="component" value="Unassembled WGS sequence"/>
</dbReference>
<keyword evidence="6" id="KW-1185">Reference proteome</keyword>
<dbReference type="EMBL" id="FZQP02002349">
    <property type="protein sequence ID" value="VVC95582.1"/>
    <property type="molecule type" value="Genomic_DNA"/>
</dbReference>
<dbReference type="SMART" id="SM00072">
    <property type="entry name" value="GuKc"/>
    <property type="match status" value="1"/>
</dbReference>
<dbReference type="Pfam" id="PF00625">
    <property type="entry name" value="Guanylate_kin"/>
    <property type="match status" value="1"/>
</dbReference>
<dbReference type="PROSITE" id="PS50052">
    <property type="entry name" value="GUANYLATE_KINASE_2"/>
    <property type="match status" value="1"/>
</dbReference>
<gene>
    <name evidence="5" type="ORF">LSINAPIS_LOCUS7267</name>
</gene>
<evidence type="ECO:0000259" key="4">
    <source>
        <dbReference type="PROSITE" id="PS50052"/>
    </source>
</evidence>
<dbReference type="SUPFAM" id="SSF52540">
    <property type="entry name" value="P-loop containing nucleoside triphosphate hydrolases"/>
    <property type="match status" value="1"/>
</dbReference>
<dbReference type="GO" id="GO:0098609">
    <property type="term" value="P:cell-cell adhesion"/>
    <property type="evidence" value="ECO:0007669"/>
    <property type="project" value="TreeGrafter"/>
</dbReference>
<dbReference type="GO" id="GO:0045197">
    <property type="term" value="P:establishment or maintenance of epithelial cell apical/basal polarity"/>
    <property type="evidence" value="ECO:0007669"/>
    <property type="project" value="TreeGrafter"/>
</dbReference>
<keyword evidence="3" id="KW-0472">Membrane</keyword>
<dbReference type="InterPro" id="IPR027417">
    <property type="entry name" value="P-loop_NTPase"/>
</dbReference>
<dbReference type="GO" id="GO:0043113">
    <property type="term" value="P:receptor clustering"/>
    <property type="evidence" value="ECO:0007669"/>
    <property type="project" value="TreeGrafter"/>
</dbReference>
<dbReference type="InterPro" id="IPR008145">
    <property type="entry name" value="GK/Ca_channel_bsu"/>
</dbReference>
<feature type="domain" description="Guanylate kinase-like" evidence="4">
    <location>
        <begin position="1"/>
        <end position="112"/>
    </location>
</feature>
<dbReference type="GO" id="GO:0007268">
    <property type="term" value="P:chemical synaptic transmission"/>
    <property type="evidence" value="ECO:0007669"/>
    <property type="project" value="TreeGrafter"/>
</dbReference>
<dbReference type="GO" id="GO:0098839">
    <property type="term" value="C:postsynaptic density membrane"/>
    <property type="evidence" value="ECO:0007669"/>
    <property type="project" value="TreeGrafter"/>
</dbReference>
<reference evidence="5 6" key="1">
    <citation type="submission" date="2017-07" db="EMBL/GenBank/DDBJ databases">
        <authorList>
            <person name="Talla V."/>
            <person name="Backstrom N."/>
        </authorList>
    </citation>
    <scope>NUCLEOTIDE SEQUENCE [LARGE SCALE GENOMIC DNA]</scope>
</reference>
<evidence type="ECO:0000313" key="5">
    <source>
        <dbReference type="EMBL" id="VVC95582.1"/>
    </source>
</evidence>
<evidence type="ECO:0000256" key="3">
    <source>
        <dbReference type="ARBA" id="ARBA00023136"/>
    </source>
</evidence>
<dbReference type="GO" id="GO:0043005">
    <property type="term" value="C:neuron projection"/>
    <property type="evidence" value="ECO:0007669"/>
    <property type="project" value="TreeGrafter"/>
</dbReference>